<evidence type="ECO:0000313" key="1">
    <source>
        <dbReference type="EMBL" id="TGX97478.1"/>
    </source>
</evidence>
<keyword evidence="2" id="KW-1185">Reference proteome</keyword>
<protein>
    <submittedName>
        <fullName evidence="1">Acyl-CoA thioesterase</fullName>
    </submittedName>
</protein>
<comment type="caution">
    <text evidence="1">The sequence shown here is derived from an EMBL/GenBank/DDBJ whole genome shotgun (WGS) entry which is preliminary data.</text>
</comment>
<proteinExistence type="predicted"/>
<evidence type="ECO:0000313" key="2">
    <source>
        <dbReference type="Proteomes" id="UP000307720"/>
    </source>
</evidence>
<organism evidence="1 2">
    <name type="scientific">Hominisplanchenecus murintestinalis</name>
    <dbReference type="NCBI Taxonomy" id="2941517"/>
    <lineage>
        <taxon>Bacteria</taxon>
        <taxon>Bacillati</taxon>
        <taxon>Bacillota</taxon>
        <taxon>Clostridia</taxon>
        <taxon>Lachnospirales</taxon>
        <taxon>Lachnospiraceae</taxon>
        <taxon>Hominisplanchenecus</taxon>
    </lineage>
</organism>
<dbReference type="Proteomes" id="UP000307720">
    <property type="component" value="Unassembled WGS sequence"/>
</dbReference>
<sequence>MRKVQPYEHRVQYYETDQMGIVHHSNYIRWFEEARTDMLRQIGIGYGEMECRGIASPVLEVSAKYRAMTRFEDMVVIRVDVVEFNGITLRLAYRVEDRETGEVRCTGESRHCFLDQAGHPMSLKRSRREIYEILSRQVCTGNAQTMKK</sequence>
<name>A0AC61QX36_9FIRM</name>
<gene>
    <name evidence="1" type="ORF">E5357_12410</name>
</gene>
<accession>A0AC61QX36</accession>
<reference evidence="1" key="1">
    <citation type="submission" date="2019-04" db="EMBL/GenBank/DDBJ databases">
        <title>Microbes associate with the intestines of laboratory mice.</title>
        <authorList>
            <person name="Navarre W."/>
            <person name="Wong E."/>
            <person name="Huang K."/>
            <person name="Tropini C."/>
            <person name="Ng K."/>
            <person name="Yu B."/>
        </authorList>
    </citation>
    <scope>NUCLEOTIDE SEQUENCE</scope>
    <source>
        <strain evidence="1">NM72_1-8</strain>
    </source>
</reference>
<dbReference type="EMBL" id="SRZB01000031">
    <property type="protein sequence ID" value="TGX97478.1"/>
    <property type="molecule type" value="Genomic_DNA"/>
</dbReference>